<reference evidence="2 3" key="1">
    <citation type="submission" date="2021-03" db="EMBL/GenBank/DDBJ databases">
        <title>Haloterrigena longa sp. nov. and Haloterrigena limicola sp. nov., extremely halophilic archaea isolated from a salt lake.</title>
        <authorList>
            <person name="Henglin C."/>
        </authorList>
    </citation>
    <scope>NUCLEOTIDE SEQUENCE [LARGE SCALE GENOMIC DNA]</scope>
    <source>
        <strain evidence="2 3">KZCA68</strain>
    </source>
</reference>
<dbReference type="PANTHER" id="PTHR42831:SF1">
    <property type="entry name" value="FE-S PROTEIN MATURATION AUXILIARY FACTOR YITW"/>
    <property type="match status" value="1"/>
</dbReference>
<dbReference type="InterPro" id="IPR052339">
    <property type="entry name" value="Fe-S_Maturation_MIP18"/>
</dbReference>
<dbReference type="InterPro" id="IPR034904">
    <property type="entry name" value="FSCA_dom_sf"/>
</dbReference>
<protein>
    <submittedName>
        <fullName evidence="2">DUF59 domain-containing protein</fullName>
    </submittedName>
</protein>
<feature type="domain" description="MIP18 family-like" evidence="1">
    <location>
        <begin position="13"/>
        <end position="87"/>
    </location>
</feature>
<dbReference type="RefSeq" id="WP_207287812.1">
    <property type="nucleotide sequence ID" value="NZ_CP071462.1"/>
</dbReference>
<organism evidence="2 3">
    <name type="scientific">Haloterrigena alkaliphila</name>
    <dbReference type="NCBI Taxonomy" id="2816475"/>
    <lineage>
        <taxon>Archaea</taxon>
        <taxon>Methanobacteriati</taxon>
        <taxon>Methanobacteriota</taxon>
        <taxon>Stenosarchaea group</taxon>
        <taxon>Halobacteria</taxon>
        <taxon>Halobacteriales</taxon>
        <taxon>Natrialbaceae</taxon>
        <taxon>Haloterrigena</taxon>
    </lineage>
</organism>
<evidence type="ECO:0000313" key="2">
    <source>
        <dbReference type="EMBL" id="QSW98202.1"/>
    </source>
</evidence>
<gene>
    <name evidence="2" type="ORF">J0X25_12390</name>
</gene>
<sequence length="133" mass="15044">MSSAGTDETVGADRVRERLREIVDPCSAATGSNLDIVEMGLVKSIDVDGDRVRVEMRLTTPMCHMVPYFNKEVEERLRDLPGIESVEFETDGGFEWSEELMTDEAQRRRQAVLDEHESRYRRECDGAESASDA</sequence>
<dbReference type="Pfam" id="PF01883">
    <property type="entry name" value="FeS_assembly_P"/>
    <property type="match status" value="1"/>
</dbReference>
<dbReference type="KEGG" id="hakz:J0X25_12390"/>
<name>A0A8A2VCR9_9EURY</name>
<keyword evidence="3" id="KW-1185">Reference proteome</keyword>
<evidence type="ECO:0000259" key="1">
    <source>
        <dbReference type="Pfam" id="PF01883"/>
    </source>
</evidence>
<dbReference type="InterPro" id="IPR002744">
    <property type="entry name" value="MIP18-like"/>
</dbReference>
<proteinExistence type="predicted"/>
<accession>A0A8A2VCR9</accession>
<dbReference type="AlphaFoldDB" id="A0A8A2VCR9"/>
<dbReference type="Gene3D" id="3.30.300.130">
    <property type="entry name" value="Fe-S cluster assembly (FSCA)"/>
    <property type="match status" value="1"/>
</dbReference>
<dbReference type="PANTHER" id="PTHR42831">
    <property type="entry name" value="FE-S PROTEIN MATURATION AUXILIARY FACTOR YITW"/>
    <property type="match status" value="1"/>
</dbReference>
<evidence type="ECO:0000313" key="3">
    <source>
        <dbReference type="Proteomes" id="UP000663203"/>
    </source>
</evidence>
<dbReference type="SUPFAM" id="SSF117916">
    <property type="entry name" value="Fe-S cluster assembly (FSCA) domain-like"/>
    <property type="match status" value="1"/>
</dbReference>
<dbReference type="Proteomes" id="UP000663203">
    <property type="component" value="Chromosome"/>
</dbReference>
<dbReference type="GeneID" id="63188117"/>
<dbReference type="EMBL" id="CP071462">
    <property type="protein sequence ID" value="QSW98202.1"/>
    <property type="molecule type" value="Genomic_DNA"/>
</dbReference>